<dbReference type="AlphaFoldDB" id="A0A494VXN4"/>
<keyword evidence="3" id="KW-1185">Reference proteome</keyword>
<evidence type="ECO:0000313" key="3">
    <source>
        <dbReference type="Proteomes" id="UP000270046"/>
    </source>
</evidence>
<evidence type="ECO:0000256" key="1">
    <source>
        <dbReference type="SAM" id="MobiDB-lite"/>
    </source>
</evidence>
<dbReference type="KEGG" id="muh:HYN43_013490"/>
<feature type="compositionally biased region" description="Basic and acidic residues" evidence="1">
    <location>
        <begin position="9"/>
        <end position="23"/>
    </location>
</feature>
<protein>
    <submittedName>
        <fullName evidence="2">Uncharacterized protein</fullName>
    </submittedName>
</protein>
<proteinExistence type="predicted"/>
<dbReference type="OrthoDB" id="798390at2"/>
<organism evidence="2 3">
    <name type="scientific">Mucilaginibacter celer</name>
    <dbReference type="NCBI Taxonomy" id="2305508"/>
    <lineage>
        <taxon>Bacteria</taxon>
        <taxon>Pseudomonadati</taxon>
        <taxon>Bacteroidota</taxon>
        <taxon>Sphingobacteriia</taxon>
        <taxon>Sphingobacteriales</taxon>
        <taxon>Sphingobacteriaceae</taxon>
        <taxon>Mucilaginibacter</taxon>
    </lineage>
</organism>
<feature type="region of interest" description="Disordered" evidence="1">
    <location>
        <begin position="1"/>
        <end position="63"/>
    </location>
</feature>
<reference evidence="2 3" key="1">
    <citation type="submission" date="2018-10" db="EMBL/GenBank/DDBJ databases">
        <title>Genome sequencing of Mucilaginibacter sp. HYN0043.</title>
        <authorList>
            <person name="Kim M."/>
            <person name="Yi H."/>
        </authorList>
    </citation>
    <scope>NUCLEOTIDE SEQUENCE [LARGE SCALE GENOMIC DNA]</scope>
    <source>
        <strain evidence="2 3">HYN0043</strain>
    </source>
</reference>
<dbReference type="Proteomes" id="UP000270046">
    <property type="component" value="Chromosome"/>
</dbReference>
<gene>
    <name evidence="2" type="ORF">HYN43_013490</name>
</gene>
<feature type="compositionally biased region" description="Basic and acidic residues" evidence="1">
    <location>
        <begin position="40"/>
        <end position="49"/>
    </location>
</feature>
<dbReference type="RefSeq" id="WP_119409843.1">
    <property type="nucleotide sequence ID" value="NZ_CP032869.1"/>
</dbReference>
<dbReference type="EMBL" id="CP032869">
    <property type="protein sequence ID" value="AYL96243.1"/>
    <property type="molecule type" value="Genomic_DNA"/>
</dbReference>
<name>A0A494VXN4_9SPHI</name>
<accession>A0A494VXN4</accession>
<evidence type="ECO:0000313" key="2">
    <source>
        <dbReference type="EMBL" id="AYL96243.1"/>
    </source>
</evidence>
<sequence>MENLNNRPIPDKNNDDSDLHNDELGENSGDDTIIASEDAEPGKTEENKVKSSNTGQGPAGEGL</sequence>